<gene>
    <name evidence="2" type="ORF">C2845_PM07G08430</name>
</gene>
<dbReference type="EMBL" id="PQIB02000004">
    <property type="protein sequence ID" value="RLN24244.1"/>
    <property type="molecule type" value="Genomic_DNA"/>
</dbReference>
<keyword evidence="3" id="KW-1185">Reference proteome</keyword>
<evidence type="ECO:0000313" key="2">
    <source>
        <dbReference type="EMBL" id="RLN24244.1"/>
    </source>
</evidence>
<name>A0A3L6SRA2_PANMI</name>
<evidence type="ECO:0000313" key="3">
    <source>
        <dbReference type="Proteomes" id="UP000275267"/>
    </source>
</evidence>
<feature type="compositionally biased region" description="Basic residues" evidence="1">
    <location>
        <begin position="23"/>
        <end position="33"/>
    </location>
</feature>
<proteinExistence type="predicted"/>
<dbReference type="AlphaFoldDB" id="A0A3L6SRA2"/>
<reference evidence="3" key="1">
    <citation type="journal article" date="2019" name="Nat. Commun.">
        <title>The genome of broomcorn millet.</title>
        <authorList>
            <person name="Zou C."/>
            <person name="Miki D."/>
            <person name="Li D."/>
            <person name="Tang Q."/>
            <person name="Xiao L."/>
            <person name="Rajput S."/>
            <person name="Deng P."/>
            <person name="Jia W."/>
            <person name="Huang R."/>
            <person name="Zhang M."/>
            <person name="Sun Y."/>
            <person name="Hu J."/>
            <person name="Fu X."/>
            <person name="Schnable P.S."/>
            <person name="Li F."/>
            <person name="Zhang H."/>
            <person name="Feng B."/>
            <person name="Zhu X."/>
            <person name="Liu R."/>
            <person name="Schnable J.C."/>
            <person name="Zhu J.-K."/>
            <person name="Zhang H."/>
        </authorList>
    </citation>
    <scope>NUCLEOTIDE SEQUENCE [LARGE SCALE GENOMIC DNA]</scope>
</reference>
<accession>A0A3L6SRA2</accession>
<feature type="compositionally biased region" description="Basic and acidic residues" evidence="1">
    <location>
        <begin position="43"/>
        <end position="58"/>
    </location>
</feature>
<feature type="region of interest" description="Disordered" evidence="1">
    <location>
        <begin position="23"/>
        <end position="83"/>
    </location>
</feature>
<protein>
    <submittedName>
        <fullName evidence="2">Uncharacterized protein</fullName>
    </submittedName>
</protein>
<organism evidence="2 3">
    <name type="scientific">Panicum miliaceum</name>
    <name type="common">Proso millet</name>
    <name type="synonym">Broomcorn millet</name>
    <dbReference type="NCBI Taxonomy" id="4540"/>
    <lineage>
        <taxon>Eukaryota</taxon>
        <taxon>Viridiplantae</taxon>
        <taxon>Streptophyta</taxon>
        <taxon>Embryophyta</taxon>
        <taxon>Tracheophyta</taxon>
        <taxon>Spermatophyta</taxon>
        <taxon>Magnoliopsida</taxon>
        <taxon>Liliopsida</taxon>
        <taxon>Poales</taxon>
        <taxon>Poaceae</taxon>
        <taxon>PACMAD clade</taxon>
        <taxon>Panicoideae</taxon>
        <taxon>Panicodae</taxon>
        <taxon>Paniceae</taxon>
        <taxon>Panicinae</taxon>
        <taxon>Panicum</taxon>
        <taxon>Panicum sect. Panicum</taxon>
    </lineage>
</organism>
<feature type="compositionally biased region" description="Acidic residues" evidence="1">
    <location>
        <begin position="59"/>
        <end position="76"/>
    </location>
</feature>
<evidence type="ECO:0000256" key="1">
    <source>
        <dbReference type="SAM" id="MobiDB-lite"/>
    </source>
</evidence>
<sequence length="83" mass="9582">MTSKDIRPHVDLGYKIKKPKLRRKLGRPRKSRIKAYNEAGTMLEEKEEGKGKGEKEEQVEQGGEGEEDEQEEEEEGQGVWLHC</sequence>
<comment type="caution">
    <text evidence="2">The sequence shown here is derived from an EMBL/GenBank/DDBJ whole genome shotgun (WGS) entry which is preliminary data.</text>
</comment>
<dbReference type="STRING" id="4540.A0A3L6SRA2"/>
<dbReference type="Proteomes" id="UP000275267">
    <property type="component" value="Unassembled WGS sequence"/>
</dbReference>